<dbReference type="Gene3D" id="3.40.50.300">
    <property type="entry name" value="P-loop containing nucleotide triphosphate hydrolases"/>
    <property type="match status" value="2"/>
</dbReference>
<name>A0A2J6QC02_9HELO</name>
<keyword evidence="12" id="KW-0906">Nuclear pore complex</keyword>
<evidence type="ECO:0000259" key="21">
    <source>
        <dbReference type="PROSITE" id="PS51195"/>
    </source>
</evidence>
<dbReference type="GO" id="GO:0003723">
    <property type="term" value="F:RNA binding"/>
    <property type="evidence" value="ECO:0007669"/>
    <property type="project" value="UniProtKB-KW"/>
</dbReference>
<dbReference type="InterPro" id="IPR001650">
    <property type="entry name" value="Helicase_C-like"/>
</dbReference>
<keyword evidence="12" id="KW-0539">Nucleus</keyword>
<evidence type="ECO:0000256" key="8">
    <source>
        <dbReference type="ARBA" id="ARBA00022816"/>
    </source>
</evidence>
<evidence type="ECO:0000256" key="2">
    <source>
        <dbReference type="ARBA" id="ARBA00004496"/>
    </source>
</evidence>
<sequence>MSETPKATGSLADRITGPAASKLDAATTSFTPSASNASSSWADEVASPVGGQSKQLGGGIEEAQLDGAAQPLAGSGLHDAQYEVEVKLSDLQGDVNSPLFSVNTFEELGINQGILQGLYSMNFKKPSKIQEKALPLLLGNPPTNMIAQSQSGTGKTAAFVITILSRLDYSRPNQPQALCLAPSRELARQIEGVVRTIGQFVQGLTVQAAVPGAVERGAKVQAMVVVGTPGTVMDLIKRRQFDVSNMKVLCLDEADNMLDQQGLGDQCLRVKQMIPRVDQILLFSATFPDEVMRYAQQFSPGANEIKLKRDELTVGGIKQMYMDCPSDEGKYDILASLYGLMTIGSSIIFVKKKDTASRIAARLTEDGHKVVAVHSAFEGSERDSIVEDFRQGRAKVLITTNVLARGIDVSSVSMVINYDIPMKGRSDAEPDPETYLHRIGRTGRFGRVGVSISFVFDRKSFAALNQIAQHYNIDLVKLDQDDWDKTEEIVKNVIKSSRAGTNLQS</sequence>
<evidence type="ECO:0000256" key="1">
    <source>
        <dbReference type="ARBA" id="ARBA00004335"/>
    </source>
</evidence>
<dbReference type="InterPro" id="IPR014001">
    <property type="entry name" value="Helicase_ATP-bd"/>
</dbReference>
<evidence type="ECO:0000256" key="10">
    <source>
        <dbReference type="ARBA" id="ARBA00022884"/>
    </source>
</evidence>
<dbReference type="OrthoDB" id="10265785at2759"/>
<dbReference type="STRING" id="1745343.A0A2J6QC02"/>
<keyword evidence="8" id="KW-0509">mRNA transport</keyword>
<dbReference type="InterPro" id="IPR011545">
    <property type="entry name" value="DEAD/DEAH_box_helicase_dom"/>
</dbReference>
<keyword evidence="12" id="KW-0653">Protein transport</keyword>
<dbReference type="EC" id="3.6.4.13" evidence="4"/>
<evidence type="ECO:0000259" key="19">
    <source>
        <dbReference type="PROSITE" id="PS51192"/>
    </source>
</evidence>
<evidence type="ECO:0000256" key="4">
    <source>
        <dbReference type="ARBA" id="ARBA00012552"/>
    </source>
</evidence>
<comment type="subunit">
    <text evidence="15">Associates with the nuclear pore complex.</text>
</comment>
<dbReference type="CDD" id="cd17963">
    <property type="entry name" value="DEADc_DDX19_DDX25"/>
    <property type="match status" value="1"/>
</dbReference>
<feature type="short sequence motif" description="Q motif" evidence="17">
    <location>
        <begin position="103"/>
        <end position="131"/>
    </location>
</feature>
<evidence type="ECO:0000256" key="18">
    <source>
        <dbReference type="SAM" id="MobiDB-lite"/>
    </source>
</evidence>
<feature type="domain" description="DEAD-box RNA helicase Q" evidence="21">
    <location>
        <begin position="103"/>
        <end position="131"/>
    </location>
</feature>
<evidence type="ECO:0000256" key="15">
    <source>
        <dbReference type="ARBA" id="ARBA00038750"/>
    </source>
</evidence>
<feature type="region of interest" description="Disordered" evidence="18">
    <location>
        <begin position="1"/>
        <end position="57"/>
    </location>
</feature>
<keyword evidence="6" id="KW-0378">Hydrolase</keyword>
<dbReference type="GO" id="GO:0005737">
    <property type="term" value="C:cytoplasm"/>
    <property type="evidence" value="ECO:0007669"/>
    <property type="project" value="UniProtKB-SubCell"/>
</dbReference>
<dbReference type="GO" id="GO:0003724">
    <property type="term" value="F:RNA helicase activity"/>
    <property type="evidence" value="ECO:0007669"/>
    <property type="project" value="UniProtKB-EC"/>
</dbReference>
<dbReference type="InterPro" id="IPR027417">
    <property type="entry name" value="P-loop_NTPase"/>
</dbReference>
<dbReference type="Pfam" id="PF00271">
    <property type="entry name" value="Helicase_C"/>
    <property type="match status" value="1"/>
</dbReference>
<dbReference type="GO" id="GO:0031965">
    <property type="term" value="C:nuclear membrane"/>
    <property type="evidence" value="ECO:0007669"/>
    <property type="project" value="UniProtKB-SubCell"/>
</dbReference>
<dbReference type="AlphaFoldDB" id="A0A2J6QC02"/>
<dbReference type="PROSITE" id="PS51192">
    <property type="entry name" value="HELICASE_ATP_BIND_1"/>
    <property type="match status" value="1"/>
</dbReference>
<dbReference type="GO" id="GO:0051028">
    <property type="term" value="P:mRNA transport"/>
    <property type="evidence" value="ECO:0007669"/>
    <property type="project" value="UniProtKB-KW"/>
</dbReference>
<keyword evidence="9" id="KW-0067">ATP-binding</keyword>
<dbReference type="FunFam" id="3.40.50.300:FF:000849">
    <property type="entry name" value="ATP-dependent RNA helicase DBP5"/>
    <property type="match status" value="1"/>
</dbReference>
<gene>
    <name evidence="22" type="ORF">NA56DRAFT_568153</name>
</gene>
<reference evidence="22 23" key="1">
    <citation type="submission" date="2016-05" db="EMBL/GenBank/DDBJ databases">
        <title>A degradative enzymes factory behind the ericoid mycorrhizal symbiosis.</title>
        <authorList>
            <consortium name="DOE Joint Genome Institute"/>
            <person name="Martino E."/>
            <person name="Morin E."/>
            <person name="Grelet G."/>
            <person name="Kuo A."/>
            <person name="Kohler A."/>
            <person name="Daghino S."/>
            <person name="Barry K."/>
            <person name="Choi C."/>
            <person name="Cichocki N."/>
            <person name="Clum A."/>
            <person name="Copeland A."/>
            <person name="Hainaut M."/>
            <person name="Haridas S."/>
            <person name="Labutti K."/>
            <person name="Lindquist E."/>
            <person name="Lipzen A."/>
            <person name="Khouja H.-R."/>
            <person name="Murat C."/>
            <person name="Ohm R."/>
            <person name="Olson A."/>
            <person name="Spatafora J."/>
            <person name="Veneault-Fourrey C."/>
            <person name="Henrissat B."/>
            <person name="Grigoriev I."/>
            <person name="Martin F."/>
            <person name="Perotto S."/>
        </authorList>
    </citation>
    <scope>NUCLEOTIDE SEQUENCE [LARGE SCALE GENOMIC DNA]</scope>
    <source>
        <strain evidence="22 23">UAMH 7357</strain>
    </source>
</reference>
<dbReference type="PROSITE" id="PS51195">
    <property type="entry name" value="Q_MOTIF"/>
    <property type="match status" value="1"/>
</dbReference>
<evidence type="ECO:0000256" key="5">
    <source>
        <dbReference type="ARBA" id="ARBA00022741"/>
    </source>
</evidence>
<keyword evidence="5" id="KW-0547">Nucleotide-binding</keyword>
<accession>A0A2J6QC02</accession>
<organism evidence="22 23">
    <name type="scientific">Hyaloscypha hepaticicola</name>
    <dbReference type="NCBI Taxonomy" id="2082293"/>
    <lineage>
        <taxon>Eukaryota</taxon>
        <taxon>Fungi</taxon>
        <taxon>Dikarya</taxon>
        <taxon>Ascomycota</taxon>
        <taxon>Pezizomycotina</taxon>
        <taxon>Leotiomycetes</taxon>
        <taxon>Helotiales</taxon>
        <taxon>Hyaloscyphaceae</taxon>
        <taxon>Hyaloscypha</taxon>
    </lineage>
</organism>
<evidence type="ECO:0000313" key="22">
    <source>
        <dbReference type="EMBL" id="PMD23800.1"/>
    </source>
</evidence>
<feature type="compositionally biased region" description="Low complexity" evidence="18">
    <location>
        <begin position="25"/>
        <end position="42"/>
    </location>
</feature>
<evidence type="ECO:0000256" key="17">
    <source>
        <dbReference type="PROSITE-ProRule" id="PRU00552"/>
    </source>
</evidence>
<keyword evidence="8" id="KW-0813">Transport</keyword>
<dbReference type="EMBL" id="KZ613474">
    <property type="protein sequence ID" value="PMD23800.1"/>
    <property type="molecule type" value="Genomic_DNA"/>
</dbReference>
<evidence type="ECO:0000259" key="20">
    <source>
        <dbReference type="PROSITE" id="PS51194"/>
    </source>
</evidence>
<feature type="domain" description="Helicase C-terminal" evidence="20">
    <location>
        <begin position="316"/>
        <end position="494"/>
    </location>
</feature>
<evidence type="ECO:0000256" key="16">
    <source>
        <dbReference type="ARBA" id="ARBA00047984"/>
    </source>
</evidence>
<dbReference type="SUPFAM" id="SSF52540">
    <property type="entry name" value="P-loop containing nucleoside triphosphate hydrolases"/>
    <property type="match status" value="1"/>
</dbReference>
<comment type="function">
    <text evidence="13">ATP-dependent RNA helicase associated with the nuclear pore complex and essential for mRNA export from the nucleus. May participate in a terminal step of mRNA export through the removal of proteins that accompany mRNA through the nucleopore complex. May also be involved in early transcription.</text>
</comment>
<comment type="subcellular location">
    <subcellularLocation>
        <location evidence="2">Cytoplasm</location>
    </subcellularLocation>
    <subcellularLocation>
        <location evidence="1">Nucleus membrane</location>
        <topology evidence="1">Peripheral membrane protein</topology>
        <orientation evidence="1">Cytoplasmic side</orientation>
    </subcellularLocation>
    <subcellularLocation>
        <location evidence="3">Nucleus</location>
        <location evidence="3">Nuclear pore complex</location>
    </subcellularLocation>
</comment>
<evidence type="ECO:0000256" key="13">
    <source>
        <dbReference type="ARBA" id="ARBA00037213"/>
    </source>
</evidence>
<dbReference type="InterPro" id="IPR014014">
    <property type="entry name" value="RNA_helicase_DEAD_Q_motif"/>
</dbReference>
<evidence type="ECO:0000256" key="14">
    <source>
        <dbReference type="ARBA" id="ARBA00038143"/>
    </source>
</evidence>
<dbReference type="GO" id="GO:0016787">
    <property type="term" value="F:hydrolase activity"/>
    <property type="evidence" value="ECO:0007669"/>
    <property type="project" value="UniProtKB-KW"/>
</dbReference>
<dbReference type="CDD" id="cd18787">
    <property type="entry name" value="SF2_C_DEAD"/>
    <property type="match status" value="1"/>
</dbReference>
<dbReference type="GO" id="GO:0005643">
    <property type="term" value="C:nuclear pore"/>
    <property type="evidence" value="ECO:0007669"/>
    <property type="project" value="UniProtKB-SubCell"/>
</dbReference>
<comment type="similarity">
    <text evidence="14">Belongs to the DEAD box helicase family. DDX19/DBP5 subfamily.</text>
</comment>
<keyword evidence="10" id="KW-0694">RNA-binding</keyword>
<dbReference type="Pfam" id="PF00270">
    <property type="entry name" value="DEAD"/>
    <property type="match status" value="1"/>
</dbReference>
<evidence type="ECO:0000256" key="12">
    <source>
        <dbReference type="ARBA" id="ARBA00023132"/>
    </source>
</evidence>
<dbReference type="GO" id="GO:0015031">
    <property type="term" value="P:protein transport"/>
    <property type="evidence" value="ECO:0007669"/>
    <property type="project" value="UniProtKB-KW"/>
</dbReference>
<evidence type="ECO:0000256" key="9">
    <source>
        <dbReference type="ARBA" id="ARBA00022840"/>
    </source>
</evidence>
<keyword evidence="23" id="KW-1185">Reference proteome</keyword>
<evidence type="ECO:0000256" key="3">
    <source>
        <dbReference type="ARBA" id="ARBA00004567"/>
    </source>
</evidence>
<proteinExistence type="inferred from homology"/>
<dbReference type="Proteomes" id="UP000235672">
    <property type="component" value="Unassembled WGS sequence"/>
</dbReference>
<dbReference type="GO" id="GO:0005524">
    <property type="term" value="F:ATP binding"/>
    <property type="evidence" value="ECO:0007669"/>
    <property type="project" value="UniProtKB-KW"/>
</dbReference>
<feature type="domain" description="Helicase ATP-binding" evidence="19">
    <location>
        <begin position="136"/>
        <end position="305"/>
    </location>
</feature>
<keyword evidence="7 22" id="KW-0347">Helicase</keyword>
<dbReference type="SMART" id="SM00487">
    <property type="entry name" value="DEXDc"/>
    <property type="match status" value="1"/>
</dbReference>
<evidence type="ECO:0000256" key="6">
    <source>
        <dbReference type="ARBA" id="ARBA00022801"/>
    </source>
</evidence>
<dbReference type="PROSITE" id="PS51194">
    <property type="entry name" value="HELICASE_CTER"/>
    <property type="match status" value="1"/>
</dbReference>
<evidence type="ECO:0000313" key="23">
    <source>
        <dbReference type="Proteomes" id="UP000235672"/>
    </source>
</evidence>
<dbReference type="SMART" id="SM00490">
    <property type="entry name" value="HELICc"/>
    <property type="match status" value="1"/>
</dbReference>
<dbReference type="PANTHER" id="PTHR47958">
    <property type="entry name" value="ATP-DEPENDENT RNA HELICASE DBP3"/>
    <property type="match status" value="1"/>
</dbReference>
<keyword evidence="11" id="KW-0811">Translocation</keyword>
<evidence type="ECO:0000256" key="7">
    <source>
        <dbReference type="ARBA" id="ARBA00022806"/>
    </source>
</evidence>
<protein>
    <recommendedName>
        <fullName evidence="4">RNA helicase</fullName>
        <ecNumber evidence="4">3.6.4.13</ecNumber>
    </recommendedName>
</protein>
<comment type="catalytic activity">
    <reaction evidence="16">
        <text>ATP + H2O = ADP + phosphate + H(+)</text>
        <dbReference type="Rhea" id="RHEA:13065"/>
        <dbReference type="ChEBI" id="CHEBI:15377"/>
        <dbReference type="ChEBI" id="CHEBI:15378"/>
        <dbReference type="ChEBI" id="CHEBI:30616"/>
        <dbReference type="ChEBI" id="CHEBI:43474"/>
        <dbReference type="ChEBI" id="CHEBI:456216"/>
        <dbReference type="EC" id="3.6.4.13"/>
    </reaction>
</comment>
<evidence type="ECO:0000256" key="11">
    <source>
        <dbReference type="ARBA" id="ARBA00023010"/>
    </source>
</evidence>